<keyword evidence="4" id="KW-1185">Reference proteome</keyword>
<dbReference type="InParanoid" id="A0A6P8IM62"/>
<feature type="compositionally biased region" description="Acidic residues" evidence="2">
    <location>
        <begin position="203"/>
        <end position="214"/>
    </location>
</feature>
<feature type="compositionally biased region" description="Basic and acidic residues" evidence="2">
    <location>
        <begin position="626"/>
        <end position="636"/>
    </location>
</feature>
<feature type="region of interest" description="Disordered" evidence="2">
    <location>
        <begin position="170"/>
        <end position="306"/>
    </location>
</feature>
<proteinExistence type="predicted"/>
<feature type="compositionally biased region" description="Basic and acidic residues" evidence="2">
    <location>
        <begin position="179"/>
        <end position="202"/>
    </location>
</feature>
<feature type="region of interest" description="Disordered" evidence="2">
    <location>
        <begin position="495"/>
        <end position="607"/>
    </location>
</feature>
<feature type="compositionally biased region" description="Basic and acidic residues" evidence="2">
    <location>
        <begin position="352"/>
        <end position="376"/>
    </location>
</feature>
<feature type="compositionally biased region" description="Basic and acidic residues" evidence="2">
    <location>
        <begin position="388"/>
        <end position="416"/>
    </location>
</feature>
<feature type="compositionally biased region" description="Basic and acidic residues" evidence="2">
    <location>
        <begin position="566"/>
        <end position="576"/>
    </location>
</feature>
<evidence type="ECO:0000256" key="2">
    <source>
        <dbReference type="SAM" id="MobiDB-lite"/>
    </source>
</evidence>
<feature type="compositionally biased region" description="Basic and acidic residues" evidence="2">
    <location>
        <begin position="223"/>
        <end position="239"/>
    </location>
</feature>
<dbReference type="KEGG" id="aten:116302678"/>
<dbReference type="Pfam" id="PF15743">
    <property type="entry name" value="SPATA1_C"/>
    <property type="match status" value="1"/>
</dbReference>
<protein>
    <submittedName>
        <fullName evidence="5">Myb-like protein V</fullName>
    </submittedName>
</protein>
<dbReference type="RefSeq" id="XP_031567882.1">
    <property type="nucleotide sequence ID" value="XM_031712022.1"/>
</dbReference>
<sequence>MSDLSSGRSVRNQLADLHIFVVPEQLWLDKYRTAFNNIALESVSAGFVRVHPETNLHQLRESIEEQLGEDIIPEEFIFLRSVGRCMAVVKENQEHLLRAADFLPPIAYSPEIFLLPGLHEHYAKPGTDSKNVVIATQGHTTAGMSTTHPFQLPMIPPQYATNQHLTAQPSYPTQKRYHGNQEENKRYEDDYQRTQKNDQTRYDDDDDNDDDDGDQNIVDNQDQENKTKYQRESFDEEQVHGQFESQGGRHSDGYHGDSEHRSSGENQDLGLSPRSQKKDHSSVKSKNKKNKQHRAEITIQKENFQPAEATTFQIIQPEVVHSIPFQGPDGVLMAPPTPIPSGRVVASPLPGPRKEKSKAKQDENTSKDSTGKESKTSRGNKKKRKERSKSPQSERDSDKNIKNKDEKRNDQEELTKEYVVPNFEDIEERSRYTQFPSPTKGARSHHPLYESEIDSGIADDLITPPQALNDSFGTKKNNKEFHDILVNGVNSSALDENEELAGQQAFNKGNEGDPHAKDSKTMRGDGKGEQNIAKLSDKDGAGKDGVGKDGKTSHKKTKKTVKKTVKKTDDFDEKLKNLKAVEPPPLQIPDHGDMSLEKDTPSAKDRKHKIVEELRGELRKTKNERVDLEKQRDQKVRKAKSLQTQTLQKRNQAKSIWKKKFFDEKRKTAPLEEQLNRLRYDVEVQHKAIVSYLETNRERDGVRGTQDQEKTPSEKTNQLMLLAKMQNEVEELKHKVEETKMRLASEMKLRDNAQSELKQLREDLLDKKINLTLTKSQKSLLLLSNQENITAQ</sequence>
<evidence type="ECO:0000313" key="5">
    <source>
        <dbReference type="RefSeq" id="XP_031567882.1"/>
    </source>
</evidence>
<feature type="region of interest" description="Disordered" evidence="2">
    <location>
        <begin position="626"/>
        <end position="650"/>
    </location>
</feature>
<dbReference type="AlphaFoldDB" id="A0A6P8IM62"/>
<dbReference type="InterPro" id="IPR031478">
    <property type="entry name" value="SPATA1_C"/>
</dbReference>
<evidence type="ECO:0000259" key="3">
    <source>
        <dbReference type="Pfam" id="PF15743"/>
    </source>
</evidence>
<feature type="compositionally biased region" description="Basic and acidic residues" evidence="2">
    <location>
        <begin position="535"/>
        <end position="552"/>
    </location>
</feature>
<feature type="compositionally biased region" description="Basic and acidic residues" evidence="2">
    <location>
        <begin position="247"/>
        <end position="263"/>
    </location>
</feature>
<evidence type="ECO:0000313" key="4">
    <source>
        <dbReference type="Proteomes" id="UP000515163"/>
    </source>
</evidence>
<dbReference type="OrthoDB" id="9901850at2759"/>
<dbReference type="GeneID" id="116302678"/>
<dbReference type="FunCoup" id="A0A6P8IM62">
    <property type="interactions" value="69"/>
</dbReference>
<evidence type="ECO:0000256" key="1">
    <source>
        <dbReference type="SAM" id="Coils"/>
    </source>
</evidence>
<keyword evidence="1" id="KW-0175">Coiled coil</keyword>
<feature type="compositionally biased region" description="Basic and acidic residues" evidence="2">
    <location>
        <begin position="590"/>
        <end position="607"/>
    </location>
</feature>
<feature type="compositionally biased region" description="Basic residues" evidence="2">
    <location>
        <begin position="378"/>
        <end position="387"/>
    </location>
</feature>
<organism evidence="4 5">
    <name type="scientific">Actinia tenebrosa</name>
    <name type="common">Australian red waratah sea anemone</name>
    <dbReference type="NCBI Taxonomy" id="6105"/>
    <lineage>
        <taxon>Eukaryota</taxon>
        <taxon>Metazoa</taxon>
        <taxon>Cnidaria</taxon>
        <taxon>Anthozoa</taxon>
        <taxon>Hexacorallia</taxon>
        <taxon>Actiniaria</taxon>
        <taxon>Actiniidae</taxon>
        <taxon>Actinia</taxon>
    </lineage>
</organism>
<feature type="coiled-coil region" evidence="1">
    <location>
        <begin position="715"/>
        <end position="770"/>
    </location>
</feature>
<feature type="domain" description="Spermatogenesis-associated protein 1 C-terminal" evidence="3">
    <location>
        <begin position="617"/>
        <end position="768"/>
    </location>
</feature>
<dbReference type="PANTHER" id="PTHR14421:SF3">
    <property type="entry name" value="SPERMATOGENESIS-ASSOCIATED PROTEIN 1"/>
    <property type="match status" value="1"/>
</dbReference>
<feature type="compositionally biased region" description="Basic residues" evidence="2">
    <location>
        <begin position="553"/>
        <end position="565"/>
    </location>
</feature>
<reference evidence="5" key="1">
    <citation type="submission" date="2025-08" db="UniProtKB">
        <authorList>
            <consortium name="RefSeq"/>
        </authorList>
    </citation>
    <scope>IDENTIFICATION</scope>
    <source>
        <tissue evidence="5">Tentacle</tissue>
    </source>
</reference>
<feature type="compositionally biased region" description="Basic and acidic residues" evidence="2">
    <location>
        <begin position="510"/>
        <end position="528"/>
    </location>
</feature>
<accession>A0A6P8IM62</accession>
<dbReference type="PANTHER" id="PTHR14421">
    <property type="entry name" value="SPERMATOGENESIS-ASSOCIATED PROTEIN 1"/>
    <property type="match status" value="1"/>
</dbReference>
<dbReference type="Proteomes" id="UP000515163">
    <property type="component" value="Unplaced"/>
</dbReference>
<gene>
    <name evidence="5" type="primary">LOC116302678</name>
</gene>
<feature type="compositionally biased region" description="Basic residues" evidence="2">
    <location>
        <begin position="283"/>
        <end position="292"/>
    </location>
</feature>
<feature type="compositionally biased region" description="Polar residues" evidence="2">
    <location>
        <begin position="641"/>
        <end position="650"/>
    </location>
</feature>
<dbReference type="InterPro" id="IPR039062">
    <property type="entry name" value="SPAT1"/>
</dbReference>
<name>A0A6P8IM62_ACTTE</name>
<feature type="region of interest" description="Disordered" evidence="2">
    <location>
        <begin position="323"/>
        <end position="451"/>
    </location>
</feature>